<evidence type="ECO:0000256" key="1">
    <source>
        <dbReference type="ARBA" id="ARBA00023015"/>
    </source>
</evidence>
<reference evidence="5 6" key="1">
    <citation type="submission" date="2016-11" db="EMBL/GenBank/DDBJ databases">
        <authorList>
            <person name="Jaros S."/>
            <person name="Januszkiewicz K."/>
            <person name="Wedrychowicz H."/>
        </authorList>
    </citation>
    <scope>NUCLEOTIDE SEQUENCE [LARGE SCALE GENOMIC DNA]</scope>
    <source>
        <strain evidence="5 6">DSM 15480</strain>
    </source>
</reference>
<dbReference type="Gene3D" id="1.10.10.60">
    <property type="entry name" value="Homeodomain-like"/>
    <property type="match status" value="2"/>
</dbReference>
<dbReference type="PRINTS" id="PR00032">
    <property type="entry name" value="HTHARAC"/>
</dbReference>
<dbReference type="Pfam" id="PF12833">
    <property type="entry name" value="HTH_18"/>
    <property type="match status" value="1"/>
</dbReference>
<dbReference type="OrthoDB" id="1650670at2"/>
<dbReference type="RefSeq" id="WP_073112015.1">
    <property type="nucleotide sequence ID" value="NZ_FQZY01000053.1"/>
</dbReference>
<keyword evidence="2 5" id="KW-0238">DNA-binding</keyword>
<evidence type="ECO:0000313" key="6">
    <source>
        <dbReference type="Proteomes" id="UP000184301"/>
    </source>
</evidence>
<dbReference type="EMBL" id="FQZY01000053">
    <property type="protein sequence ID" value="SHK49257.1"/>
    <property type="molecule type" value="Genomic_DNA"/>
</dbReference>
<evidence type="ECO:0000313" key="5">
    <source>
        <dbReference type="EMBL" id="SHK49257.1"/>
    </source>
</evidence>
<evidence type="ECO:0000256" key="3">
    <source>
        <dbReference type="ARBA" id="ARBA00023163"/>
    </source>
</evidence>
<dbReference type="InterPro" id="IPR009057">
    <property type="entry name" value="Homeodomain-like_sf"/>
</dbReference>
<dbReference type="PANTHER" id="PTHR43280:SF2">
    <property type="entry name" value="HTH-TYPE TRANSCRIPTIONAL REGULATOR EXSA"/>
    <property type="match status" value="1"/>
</dbReference>
<organism evidence="5 6">
    <name type="scientific">Hespellia stercorisuis DSM 15480</name>
    <dbReference type="NCBI Taxonomy" id="1121950"/>
    <lineage>
        <taxon>Bacteria</taxon>
        <taxon>Bacillati</taxon>
        <taxon>Bacillota</taxon>
        <taxon>Clostridia</taxon>
        <taxon>Lachnospirales</taxon>
        <taxon>Lachnospiraceae</taxon>
        <taxon>Hespellia</taxon>
    </lineage>
</organism>
<protein>
    <submittedName>
        <fullName evidence="5">AraC-type DNA-binding protein</fullName>
    </submittedName>
</protein>
<dbReference type="SMART" id="SM00342">
    <property type="entry name" value="HTH_ARAC"/>
    <property type="match status" value="1"/>
</dbReference>
<dbReference type="InterPro" id="IPR020449">
    <property type="entry name" value="Tscrpt_reg_AraC-type_HTH"/>
</dbReference>
<keyword evidence="1" id="KW-0805">Transcription regulation</keyword>
<evidence type="ECO:0000256" key="2">
    <source>
        <dbReference type="ARBA" id="ARBA00023125"/>
    </source>
</evidence>
<dbReference type="SUPFAM" id="SSF46689">
    <property type="entry name" value="Homeodomain-like"/>
    <property type="match status" value="2"/>
</dbReference>
<dbReference type="GO" id="GO:0043565">
    <property type="term" value="F:sequence-specific DNA binding"/>
    <property type="evidence" value="ECO:0007669"/>
    <property type="project" value="InterPro"/>
</dbReference>
<dbReference type="STRING" id="1121950.SAMN02745243_03065"/>
<dbReference type="PROSITE" id="PS01124">
    <property type="entry name" value="HTH_ARAC_FAMILY_2"/>
    <property type="match status" value="1"/>
</dbReference>
<dbReference type="PANTHER" id="PTHR43280">
    <property type="entry name" value="ARAC-FAMILY TRANSCRIPTIONAL REGULATOR"/>
    <property type="match status" value="1"/>
</dbReference>
<dbReference type="AlphaFoldDB" id="A0A1M6SX69"/>
<evidence type="ECO:0000259" key="4">
    <source>
        <dbReference type="PROSITE" id="PS01124"/>
    </source>
</evidence>
<gene>
    <name evidence="5" type="ORF">SAMN02745243_03065</name>
</gene>
<proteinExistence type="predicted"/>
<sequence>MRYDSILNFTRTVLHELNIHTFVDDLPLKWDDKYDMQLRNNLFNSRIFEDSTFFISNKDFFVPNTISFLTDSFYCEYIGLLLPETDPVKGLLIGPFSTDIFTTGRIKELCNCLCPSKEAYELLGRYYSTIPSGISENWLKALLRSLASELWETPENYVAKFFKNEQPFPTEYGKVPVQNSPEIVKVIEDRYEAENAIMKFISQGNWALAEKYLNENPTLVLNQRIPDTLRDTKNYMIIANTLFRKAAQFGHVHPMYLDELSAKFAARIEESASTRKTQELYREMIKKYCLLVQSYSVRNYSPTMQKIINYIFTNLTNDLSLNTVAQALSLNASYLSTRFKKETGTTLTSYVNNRRIEQSLYFFNTTALPIQDIANMCGISDVNYFTRIFKKKMQMTPREYRAMIQGNS</sequence>
<dbReference type="Proteomes" id="UP000184301">
    <property type="component" value="Unassembled WGS sequence"/>
</dbReference>
<feature type="domain" description="HTH araC/xylS-type" evidence="4">
    <location>
        <begin position="305"/>
        <end position="403"/>
    </location>
</feature>
<dbReference type="GO" id="GO:0003700">
    <property type="term" value="F:DNA-binding transcription factor activity"/>
    <property type="evidence" value="ECO:0007669"/>
    <property type="project" value="InterPro"/>
</dbReference>
<name>A0A1M6SX69_9FIRM</name>
<keyword evidence="3" id="KW-0804">Transcription</keyword>
<dbReference type="InterPro" id="IPR018060">
    <property type="entry name" value="HTH_AraC"/>
</dbReference>
<accession>A0A1M6SX69</accession>
<keyword evidence="6" id="KW-1185">Reference proteome</keyword>